<evidence type="ECO:0008006" key="4">
    <source>
        <dbReference type="Google" id="ProtNLM"/>
    </source>
</evidence>
<dbReference type="Pfam" id="PF19765">
    <property type="entry name" value="DUF6252"/>
    <property type="match status" value="1"/>
</dbReference>
<protein>
    <recommendedName>
        <fullName evidence="4">Lipoprotein</fullName>
    </recommendedName>
</protein>
<dbReference type="Proteomes" id="UP001500367">
    <property type="component" value="Unassembled WGS sequence"/>
</dbReference>
<dbReference type="RefSeq" id="WP_344816485.1">
    <property type="nucleotide sequence ID" value="NZ_BAABCT010000004.1"/>
</dbReference>
<reference evidence="3" key="1">
    <citation type="journal article" date="2019" name="Int. J. Syst. Evol. Microbiol.">
        <title>The Global Catalogue of Microorganisms (GCM) 10K type strain sequencing project: providing services to taxonomists for standard genome sequencing and annotation.</title>
        <authorList>
            <consortium name="The Broad Institute Genomics Platform"/>
            <consortium name="The Broad Institute Genome Sequencing Center for Infectious Disease"/>
            <person name="Wu L."/>
            <person name="Ma J."/>
        </authorList>
    </citation>
    <scope>NUCLEOTIDE SEQUENCE [LARGE SCALE GENOMIC DNA]</scope>
    <source>
        <strain evidence="3">JCM 17069</strain>
    </source>
</reference>
<feature type="signal peptide" evidence="1">
    <location>
        <begin position="1"/>
        <end position="22"/>
    </location>
</feature>
<sequence length="315" mass="33432">MKKITFLSIFTVLFAAFSFVSCDNEPIDPTLLQQVNNNNGNNGGGGNGGNQTNAVFKVDFGGQTWIANSTEAAMLPNSIQIAGLKTTNGQTFGFALNGNTVGTYDSTSNLIAYDPNNNSNGDVYWAVNPTNPSVSAGTVTITNIDTVNKKISGTFSFTGYWSDLSVSNIPPISFTNGIFTNIPYTIGTSTPTDFFSAKVDGTEFIEDQIDVTEVTGSGYPPSYSIVGSKTNNDTVGLRFSKTLGVGNYNFNGPFNQDLTATCTANGVLYNSDTGALTITEKTATRIKGTFSLVVKNPTTLQTKTITQGSFDVELP</sequence>
<evidence type="ECO:0000256" key="1">
    <source>
        <dbReference type="SAM" id="SignalP"/>
    </source>
</evidence>
<dbReference type="PROSITE" id="PS51257">
    <property type="entry name" value="PROKAR_LIPOPROTEIN"/>
    <property type="match status" value="1"/>
</dbReference>
<dbReference type="EMBL" id="BAABCT010000004">
    <property type="protein sequence ID" value="GAA4073736.1"/>
    <property type="molecule type" value="Genomic_DNA"/>
</dbReference>
<comment type="caution">
    <text evidence="2">The sequence shown here is derived from an EMBL/GenBank/DDBJ whole genome shotgun (WGS) entry which is preliminary data.</text>
</comment>
<dbReference type="InterPro" id="IPR046219">
    <property type="entry name" value="DUF6252"/>
</dbReference>
<accession>A0ABP7VTT2</accession>
<keyword evidence="3" id="KW-1185">Reference proteome</keyword>
<evidence type="ECO:0000313" key="2">
    <source>
        <dbReference type="EMBL" id="GAA4073736.1"/>
    </source>
</evidence>
<gene>
    <name evidence="2" type="ORF">GCM10022389_19150</name>
</gene>
<proteinExistence type="predicted"/>
<keyword evidence="1" id="KW-0732">Signal</keyword>
<name>A0ABP7VTT2_9FLAO</name>
<evidence type="ECO:0000313" key="3">
    <source>
        <dbReference type="Proteomes" id="UP001500367"/>
    </source>
</evidence>
<organism evidence="2 3">
    <name type="scientific">Flavobacterium cheonanense</name>
    <dbReference type="NCBI Taxonomy" id="706183"/>
    <lineage>
        <taxon>Bacteria</taxon>
        <taxon>Pseudomonadati</taxon>
        <taxon>Bacteroidota</taxon>
        <taxon>Flavobacteriia</taxon>
        <taxon>Flavobacteriales</taxon>
        <taxon>Flavobacteriaceae</taxon>
        <taxon>Flavobacterium</taxon>
    </lineage>
</organism>
<feature type="chain" id="PRO_5046099822" description="Lipoprotein" evidence="1">
    <location>
        <begin position="23"/>
        <end position="315"/>
    </location>
</feature>